<dbReference type="EMBL" id="JRHA01000007">
    <property type="protein sequence ID" value="PQK16941.1"/>
    <property type="molecule type" value="Genomic_DNA"/>
</dbReference>
<evidence type="ECO:0000313" key="3">
    <source>
        <dbReference type="Proteomes" id="UP000237441"/>
    </source>
</evidence>
<dbReference type="Proteomes" id="UP000237441">
    <property type="component" value="Unassembled WGS sequence"/>
</dbReference>
<gene>
    <name evidence="2" type="ORF">BB8028_0007g01410</name>
</gene>
<feature type="region of interest" description="Disordered" evidence="1">
    <location>
        <begin position="124"/>
        <end position="160"/>
    </location>
</feature>
<feature type="compositionally biased region" description="Basic residues" evidence="1">
    <location>
        <begin position="124"/>
        <end position="135"/>
    </location>
</feature>
<comment type="caution">
    <text evidence="2">The sequence shown here is derived from an EMBL/GenBank/DDBJ whole genome shotgun (WGS) entry which is preliminary data.</text>
</comment>
<feature type="region of interest" description="Disordered" evidence="1">
    <location>
        <begin position="1"/>
        <end position="28"/>
    </location>
</feature>
<proteinExistence type="predicted"/>
<organism evidence="2 3">
    <name type="scientific">Beauveria bassiana</name>
    <name type="common">White muscardine disease fungus</name>
    <name type="synonym">Tritirachium shiotae</name>
    <dbReference type="NCBI Taxonomy" id="176275"/>
    <lineage>
        <taxon>Eukaryota</taxon>
        <taxon>Fungi</taxon>
        <taxon>Dikarya</taxon>
        <taxon>Ascomycota</taxon>
        <taxon>Pezizomycotina</taxon>
        <taxon>Sordariomycetes</taxon>
        <taxon>Hypocreomycetidae</taxon>
        <taxon>Hypocreales</taxon>
        <taxon>Cordycipitaceae</taxon>
        <taxon>Beauveria</taxon>
    </lineage>
</organism>
<sequence>MSLLGSQQSKHGQNHRAPPASLPVGAHPLAPRGARRALRPQALPARAAPRPRRLQGAAPLGCRPRYPRRLQRPDPRRVGRLRRIPRAPARCRPSLCRALGARLRRLLVLVALEQRHLSARRLPRHVCPRRRRRRRQQDADRLQGEARARPQGPGRAAEQERLHCGARADGRGHYDGVFADDDASLFAVQLGRVPEYSKVPGTHRQKRGVPHGHGQIRPGYEAGAWCRVAQVIVVDVEYIERIRSLFKQPKTS</sequence>
<evidence type="ECO:0000256" key="1">
    <source>
        <dbReference type="SAM" id="MobiDB-lite"/>
    </source>
</evidence>
<name>A0A2S7YL77_BEABA</name>
<feature type="compositionally biased region" description="Basic and acidic residues" evidence="1">
    <location>
        <begin position="136"/>
        <end position="148"/>
    </location>
</feature>
<protein>
    <submittedName>
        <fullName evidence="2">Uncharacterized protein</fullName>
    </submittedName>
</protein>
<evidence type="ECO:0000313" key="2">
    <source>
        <dbReference type="EMBL" id="PQK16941.1"/>
    </source>
</evidence>
<feature type="compositionally biased region" description="Polar residues" evidence="1">
    <location>
        <begin position="1"/>
        <end position="11"/>
    </location>
</feature>
<feature type="region of interest" description="Disordered" evidence="1">
    <location>
        <begin position="41"/>
        <end position="85"/>
    </location>
</feature>
<feature type="compositionally biased region" description="Low complexity" evidence="1">
    <location>
        <begin position="41"/>
        <end position="60"/>
    </location>
</feature>
<accession>A0A2S7YL77</accession>
<reference evidence="2 3" key="1">
    <citation type="submission" date="2016-07" db="EMBL/GenBank/DDBJ databases">
        <title>Comparative genomics of the entomopathogenic fungus Beauveria bassiana.</title>
        <authorList>
            <person name="Valero Jimenez C.A."/>
            <person name="Zwaan B.J."/>
            <person name="Van Kan J.A."/>
            <person name="Takken W."/>
            <person name="Debets A.J."/>
            <person name="Schoustra S.E."/>
            <person name="Koenraadt C.J."/>
        </authorList>
    </citation>
    <scope>NUCLEOTIDE SEQUENCE [LARGE SCALE GENOMIC DNA]</scope>
    <source>
        <strain evidence="2 3">ARSEF 8028</strain>
    </source>
</reference>
<dbReference type="AlphaFoldDB" id="A0A2S7YL77"/>